<comment type="caution">
    <text evidence="1">The sequence shown here is derived from an EMBL/GenBank/DDBJ whole genome shotgun (WGS) entry which is preliminary data.</text>
</comment>
<dbReference type="Pfam" id="PF04237">
    <property type="entry name" value="YjbR"/>
    <property type="match status" value="1"/>
</dbReference>
<dbReference type="Gene3D" id="3.90.1150.30">
    <property type="match status" value="1"/>
</dbReference>
<dbReference type="EMBL" id="RQGF01000007">
    <property type="protein sequence ID" value="TGL64702.1"/>
    <property type="molecule type" value="Genomic_DNA"/>
</dbReference>
<proteinExistence type="predicted"/>
<keyword evidence="1" id="KW-0238">DNA-binding</keyword>
<dbReference type="GO" id="GO:0003677">
    <property type="term" value="F:DNA binding"/>
    <property type="evidence" value="ECO:0007669"/>
    <property type="project" value="UniProtKB-KW"/>
</dbReference>
<name>A0A4R9KCP6_9LEPT</name>
<dbReference type="SUPFAM" id="SSF142906">
    <property type="entry name" value="YjbR-like"/>
    <property type="match status" value="1"/>
</dbReference>
<accession>A0A4R9KCP6</accession>
<dbReference type="InterPro" id="IPR058532">
    <property type="entry name" value="YjbR/MT2646/Rv2570-like"/>
</dbReference>
<dbReference type="AlphaFoldDB" id="A0A4R9KCP6"/>
<keyword evidence="2" id="KW-1185">Reference proteome</keyword>
<evidence type="ECO:0000313" key="2">
    <source>
        <dbReference type="Proteomes" id="UP000297762"/>
    </source>
</evidence>
<dbReference type="RefSeq" id="WP_135647894.1">
    <property type="nucleotide sequence ID" value="NZ_RQGF01000007.1"/>
</dbReference>
<dbReference type="Proteomes" id="UP000297762">
    <property type="component" value="Unassembled WGS sequence"/>
</dbReference>
<gene>
    <name evidence="1" type="ORF">EHQ64_02305</name>
</gene>
<protein>
    <submittedName>
        <fullName evidence="1">MmcQ/YjbR family DNA-binding protein</fullName>
    </submittedName>
</protein>
<dbReference type="OrthoDB" id="277063at2"/>
<dbReference type="InterPro" id="IPR038056">
    <property type="entry name" value="YjbR-like_sf"/>
</dbReference>
<reference evidence="1" key="1">
    <citation type="journal article" date="2019" name="PLoS Negl. Trop. Dis.">
        <title>Revisiting the worldwide diversity of Leptospira species in the environment.</title>
        <authorList>
            <person name="Vincent A.T."/>
            <person name="Schiettekatte O."/>
            <person name="Bourhy P."/>
            <person name="Veyrier F.J."/>
            <person name="Picardeau M."/>
        </authorList>
    </citation>
    <scope>NUCLEOTIDE SEQUENCE [LARGE SCALE GENOMIC DNA]</scope>
    <source>
        <strain evidence="1">201702455</strain>
    </source>
</reference>
<evidence type="ECO:0000313" key="1">
    <source>
        <dbReference type="EMBL" id="TGL64702.1"/>
    </source>
</evidence>
<sequence length="118" mass="13525">MISIEKVRKLALSLPEAKEEPHFEKTSFRIKNKIFATVDAEEKKVVLKFNQDDQDFFTSASKGSAYPIDNKWGQQGWTCVEMKKVDPSLFKDMLIVSYYGVASKKLKEAVKGKLPSYR</sequence>
<organism evidence="1 2">
    <name type="scientific">Leptospira sarikeiensis</name>
    <dbReference type="NCBI Taxonomy" id="2484943"/>
    <lineage>
        <taxon>Bacteria</taxon>
        <taxon>Pseudomonadati</taxon>
        <taxon>Spirochaetota</taxon>
        <taxon>Spirochaetia</taxon>
        <taxon>Leptospirales</taxon>
        <taxon>Leptospiraceae</taxon>
        <taxon>Leptospira</taxon>
    </lineage>
</organism>